<dbReference type="EMBL" id="JBHTJO010000002">
    <property type="protein sequence ID" value="MFD0988430.1"/>
    <property type="molecule type" value="Genomic_DNA"/>
</dbReference>
<evidence type="ECO:0000313" key="1">
    <source>
        <dbReference type="EMBL" id="MFD0988430.1"/>
    </source>
</evidence>
<evidence type="ECO:0000313" key="2">
    <source>
        <dbReference type="Proteomes" id="UP001597102"/>
    </source>
</evidence>
<sequence length="184" mass="19842">MGEQLKTDDTIKQTIYVSPLSRVAGTVADAGVSHVVTLINNEMVIDTPEGIEPARHLKLAMNDVCEPSPDHVVPCETHVEELVAFAQTWDREAPLLIHCWAGISRSTAAAFIVLCSLNPDACEFEIAKALRTASPTAYPNRRLVALADALLDRQGRMIEAVEAIGDGVIAAEGRVFRLDAQLAA</sequence>
<proteinExistence type="predicted"/>
<dbReference type="InterPro" id="IPR029021">
    <property type="entry name" value="Prot-tyrosine_phosphatase-like"/>
</dbReference>
<keyword evidence="2" id="KW-1185">Reference proteome</keyword>
<reference evidence="2" key="1">
    <citation type="journal article" date="2019" name="Int. J. Syst. Evol. Microbiol.">
        <title>The Global Catalogue of Microorganisms (GCM) 10K type strain sequencing project: providing services to taxonomists for standard genome sequencing and annotation.</title>
        <authorList>
            <consortium name="The Broad Institute Genomics Platform"/>
            <consortium name="The Broad Institute Genome Sequencing Center for Infectious Disease"/>
            <person name="Wu L."/>
            <person name="Ma J."/>
        </authorList>
    </citation>
    <scope>NUCLEOTIDE SEQUENCE [LARGE SCALE GENOMIC DNA]</scope>
    <source>
        <strain evidence="2">CCUG 61697</strain>
    </source>
</reference>
<comment type="caution">
    <text evidence="1">The sequence shown here is derived from an EMBL/GenBank/DDBJ whole genome shotgun (WGS) entry which is preliminary data.</text>
</comment>
<organism evidence="1 2">
    <name type="scientific">Methyloligella solikamskensis</name>
    <dbReference type="NCBI Taxonomy" id="1177756"/>
    <lineage>
        <taxon>Bacteria</taxon>
        <taxon>Pseudomonadati</taxon>
        <taxon>Pseudomonadota</taxon>
        <taxon>Alphaproteobacteria</taxon>
        <taxon>Hyphomicrobiales</taxon>
        <taxon>Hyphomicrobiaceae</taxon>
        <taxon>Methyloligella</taxon>
    </lineage>
</organism>
<dbReference type="PROSITE" id="PS00383">
    <property type="entry name" value="TYR_PHOSPHATASE_1"/>
    <property type="match status" value="1"/>
</dbReference>
<accession>A0ABW3JF27</accession>
<gene>
    <name evidence="1" type="ORF">ACFQ2F_15125</name>
</gene>
<dbReference type="Gene3D" id="3.90.190.10">
    <property type="entry name" value="Protein tyrosine phosphatase superfamily"/>
    <property type="match status" value="1"/>
</dbReference>
<dbReference type="InterPro" id="IPR016130">
    <property type="entry name" value="Tyr_Pase_AS"/>
</dbReference>
<dbReference type="SUPFAM" id="SSF52799">
    <property type="entry name" value="(Phosphotyrosine protein) phosphatases II"/>
    <property type="match status" value="1"/>
</dbReference>
<dbReference type="RefSeq" id="WP_379091494.1">
    <property type="nucleotide sequence ID" value="NZ_JBHTJO010000002.1"/>
</dbReference>
<protein>
    <submittedName>
        <fullName evidence="1">Tyrosine phosphatase family protein</fullName>
    </submittedName>
</protein>
<dbReference type="Proteomes" id="UP001597102">
    <property type="component" value="Unassembled WGS sequence"/>
</dbReference>
<name>A0ABW3JF27_9HYPH</name>